<evidence type="ECO:0000313" key="5">
    <source>
        <dbReference type="Proteomes" id="UP000281553"/>
    </source>
</evidence>
<protein>
    <recommendedName>
        <fullName evidence="3">Ras-GEF domain-containing protein</fullName>
    </recommendedName>
</protein>
<dbReference type="InterPro" id="IPR008937">
    <property type="entry name" value="Ras-like_GEF"/>
</dbReference>
<name>A0A3P7LX09_DIBLA</name>
<proteinExistence type="predicted"/>
<dbReference type="InterPro" id="IPR001895">
    <property type="entry name" value="RASGEF_cat_dom"/>
</dbReference>
<evidence type="ECO:0000256" key="1">
    <source>
        <dbReference type="ARBA" id="ARBA00022658"/>
    </source>
</evidence>
<keyword evidence="5" id="KW-1185">Reference proteome</keyword>
<keyword evidence="1 2" id="KW-0344">Guanine-nucleotide releasing factor</keyword>
<dbReference type="EMBL" id="UYRU01062951">
    <property type="protein sequence ID" value="VDN15573.1"/>
    <property type="molecule type" value="Genomic_DNA"/>
</dbReference>
<dbReference type="SUPFAM" id="SSF48366">
    <property type="entry name" value="Ras GEF"/>
    <property type="match status" value="1"/>
</dbReference>
<dbReference type="Proteomes" id="UP000281553">
    <property type="component" value="Unassembled WGS sequence"/>
</dbReference>
<dbReference type="SMART" id="SM00147">
    <property type="entry name" value="RasGEF"/>
    <property type="match status" value="1"/>
</dbReference>
<feature type="domain" description="Ras-GEF" evidence="3">
    <location>
        <begin position="63"/>
        <end position="347"/>
    </location>
</feature>
<dbReference type="PROSITE" id="PS00720">
    <property type="entry name" value="RASGEF"/>
    <property type="match status" value="1"/>
</dbReference>
<dbReference type="GO" id="GO:0016324">
    <property type="term" value="C:apical plasma membrane"/>
    <property type="evidence" value="ECO:0007669"/>
    <property type="project" value="TreeGrafter"/>
</dbReference>
<dbReference type="PANTHER" id="PTHR23113:SF249">
    <property type="entry name" value="RAP GUANINE NUCLEOTIDE EXCHANGE FACTOR 6"/>
    <property type="match status" value="1"/>
</dbReference>
<sequence length="371" mass="39871">FGVPEDDRESYCLCQVTVDEGPVIKQSRIGDQVDDLTSRTALNARYYLKHNKKSDALVSDDLSPETLCIQLTLDDYSVFRSVEATEYVDKVFNLNLPSTPAVENSRTSATGLSSSVGAAAASSATGSASSGYSSEPDSTSLGQEPLTGNTGFATGFGNLDRFAELVNKEAYWVPSEICAEQTLSKRVDSLKRFIKMAKLCRDLRNYNTMFCILVGLHMAPVERLRQTWERLPNKYVKLCRDLALVLDPSRNFFHYRNLLTAEGPHAPLVPYLPLVLKDLTFIHLGNPSRYADNLVNFAKLRMIAKELSQSSGVRGVAAGVLSGLAGLAVDSGLAGSGASKSAAAGASSESPGKSGESSAACYVGNIACRSL</sequence>
<reference evidence="4 5" key="1">
    <citation type="submission" date="2018-11" db="EMBL/GenBank/DDBJ databases">
        <authorList>
            <consortium name="Pathogen Informatics"/>
        </authorList>
    </citation>
    <scope>NUCLEOTIDE SEQUENCE [LARGE SCALE GENOMIC DNA]</scope>
</reference>
<dbReference type="PROSITE" id="PS50009">
    <property type="entry name" value="RASGEF_CAT"/>
    <property type="match status" value="1"/>
</dbReference>
<dbReference type="CDD" id="cd00155">
    <property type="entry name" value="RasGEF"/>
    <property type="match status" value="1"/>
</dbReference>
<organism evidence="4 5">
    <name type="scientific">Dibothriocephalus latus</name>
    <name type="common">Fish tapeworm</name>
    <name type="synonym">Diphyllobothrium latum</name>
    <dbReference type="NCBI Taxonomy" id="60516"/>
    <lineage>
        <taxon>Eukaryota</taxon>
        <taxon>Metazoa</taxon>
        <taxon>Spiralia</taxon>
        <taxon>Lophotrochozoa</taxon>
        <taxon>Platyhelminthes</taxon>
        <taxon>Cestoda</taxon>
        <taxon>Eucestoda</taxon>
        <taxon>Diphyllobothriidea</taxon>
        <taxon>Diphyllobothriidae</taxon>
        <taxon>Dibothriocephalus</taxon>
    </lineage>
</organism>
<accession>A0A3P7LX09</accession>
<dbReference type="Pfam" id="PF00617">
    <property type="entry name" value="RasGEF"/>
    <property type="match status" value="1"/>
</dbReference>
<dbReference type="InterPro" id="IPR019804">
    <property type="entry name" value="Ras_G-nucl-exch_fac_CS"/>
</dbReference>
<dbReference type="PANTHER" id="PTHR23113">
    <property type="entry name" value="GUANINE NUCLEOTIDE EXCHANGE FACTOR"/>
    <property type="match status" value="1"/>
</dbReference>
<dbReference type="AlphaFoldDB" id="A0A3P7LX09"/>
<evidence type="ECO:0000256" key="2">
    <source>
        <dbReference type="PROSITE-ProRule" id="PRU00168"/>
    </source>
</evidence>
<dbReference type="OrthoDB" id="21144at2759"/>
<evidence type="ECO:0000259" key="3">
    <source>
        <dbReference type="PROSITE" id="PS50009"/>
    </source>
</evidence>
<dbReference type="GO" id="GO:0007265">
    <property type="term" value="P:Ras protein signal transduction"/>
    <property type="evidence" value="ECO:0007669"/>
    <property type="project" value="TreeGrafter"/>
</dbReference>
<dbReference type="GO" id="GO:0005085">
    <property type="term" value="F:guanyl-nucleotide exchange factor activity"/>
    <property type="evidence" value="ECO:0007669"/>
    <property type="project" value="UniProtKB-KW"/>
</dbReference>
<dbReference type="InterPro" id="IPR036964">
    <property type="entry name" value="RASGEF_cat_dom_sf"/>
</dbReference>
<dbReference type="InterPro" id="IPR023578">
    <property type="entry name" value="Ras_GEF_dom_sf"/>
</dbReference>
<feature type="non-terminal residue" evidence="4">
    <location>
        <position position="1"/>
    </location>
</feature>
<gene>
    <name evidence="4" type="ORF">DILT_LOCUS11404</name>
</gene>
<dbReference type="Gene3D" id="1.10.840.10">
    <property type="entry name" value="Ras guanine-nucleotide exchange factors catalytic domain"/>
    <property type="match status" value="1"/>
</dbReference>
<evidence type="ECO:0000313" key="4">
    <source>
        <dbReference type="EMBL" id="VDN15573.1"/>
    </source>
</evidence>